<dbReference type="AlphaFoldDB" id="A0AAE1J9H5"/>
<name>A0AAE1J9H5_9FABA</name>
<comment type="caution">
    <text evidence="2">The sequence shown here is derived from an EMBL/GenBank/DDBJ whole genome shotgun (WGS) entry which is preliminary data.</text>
</comment>
<dbReference type="Proteomes" id="UP001293593">
    <property type="component" value="Unassembled WGS sequence"/>
</dbReference>
<sequence>MRKARFPKGNSTYLVEIMGFQTGDLAEEKWRDKESSAPMVTLTNKGGPKVEGAAGKRKHDVVQGCLEKRESLKMDTGKRGSRKIECGNLSEKRITLNNTKSNNSRE</sequence>
<feature type="region of interest" description="Disordered" evidence="1">
    <location>
        <begin position="33"/>
        <end position="59"/>
    </location>
</feature>
<reference evidence="2" key="1">
    <citation type="submission" date="2023-10" db="EMBL/GenBank/DDBJ databases">
        <title>Chromosome-level genome of the transformable northern wattle, Acacia crassicarpa.</title>
        <authorList>
            <person name="Massaro I."/>
            <person name="Sinha N.R."/>
            <person name="Poethig S."/>
            <person name="Leichty A.R."/>
        </authorList>
    </citation>
    <scope>NUCLEOTIDE SEQUENCE</scope>
    <source>
        <strain evidence="2">Acra3RX</strain>
        <tissue evidence="2">Leaf</tissue>
    </source>
</reference>
<organism evidence="2 3">
    <name type="scientific">Acacia crassicarpa</name>
    <name type="common">northern wattle</name>
    <dbReference type="NCBI Taxonomy" id="499986"/>
    <lineage>
        <taxon>Eukaryota</taxon>
        <taxon>Viridiplantae</taxon>
        <taxon>Streptophyta</taxon>
        <taxon>Embryophyta</taxon>
        <taxon>Tracheophyta</taxon>
        <taxon>Spermatophyta</taxon>
        <taxon>Magnoliopsida</taxon>
        <taxon>eudicotyledons</taxon>
        <taxon>Gunneridae</taxon>
        <taxon>Pentapetalae</taxon>
        <taxon>rosids</taxon>
        <taxon>fabids</taxon>
        <taxon>Fabales</taxon>
        <taxon>Fabaceae</taxon>
        <taxon>Caesalpinioideae</taxon>
        <taxon>mimosoid clade</taxon>
        <taxon>Acacieae</taxon>
        <taxon>Acacia</taxon>
    </lineage>
</organism>
<evidence type="ECO:0000313" key="2">
    <source>
        <dbReference type="EMBL" id="KAK4264433.1"/>
    </source>
</evidence>
<accession>A0AAE1J9H5</accession>
<feature type="compositionally biased region" description="Basic and acidic residues" evidence="1">
    <location>
        <begin position="73"/>
        <end position="94"/>
    </location>
</feature>
<proteinExistence type="predicted"/>
<feature type="region of interest" description="Disordered" evidence="1">
    <location>
        <begin position="73"/>
        <end position="106"/>
    </location>
</feature>
<feature type="compositionally biased region" description="Polar residues" evidence="1">
    <location>
        <begin position="95"/>
        <end position="106"/>
    </location>
</feature>
<dbReference type="EMBL" id="JAWXYG010000008">
    <property type="protein sequence ID" value="KAK4264433.1"/>
    <property type="molecule type" value="Genomic_DNA"/>
</dbReference>
<keyword evidence="3" id="KW-1185">Reference proteome</keyword>
<gene>
    <name evidence="2" type="ORF">QN277_025612</name>
</gene>
<evidence type="ECO:0000313" key="3">
    <source>
        <dbReference type="Proteomes" id="UP001293593"/>
    </source>
</evidence>
<protein>
    <submittedName>
        <fullName evidence="2">Uncharacterized protein</fullName>
    </submittedName>
</protein>
<evidence type="ECO:0000256" key="1">
    <source>
        <dbReference type="SAM" id="MobiDB-lite"/>
    </source>
</evidence>